<dbReference type="EMBL" id="BAMV01000007">
    <property type="protein sequence ID" value="GAN59675.1"/>
    <property type="molecule type" value="Genomic_DNA"/>
</dbReference>
<evidence type="ECO:0000313" key="2">
    <source>
        <dbReference type="EMBL" id="GEL59198.1"/>
    </source>
</evidence>
<comment type="caution">
    <text evidence="1">The sequence shown here is derived from an EMBL/GenBank/DDBJ whole genome shotgun (WGS) entry which is preliminary data.</text>
</comment>
<keyword evidence="4" id="KW-1185">Reference proteome</keyword>
<dbReference type="AlphaFoldDB" id="A0A0D6N1R6"/>
<dbReference type="RefSeq" id="WP_048837760.1">
    <property type="nucleotide sequence ID" value="NZ_BAMV01000007.1"/>
</dbReference>
<evidence type="ECO:0000313" key="1">
    <source>
        <dbReference type="EMBL" id="GAN59675.1"/>
    </source>
</evidence>
<dbReference type="Proteomes" id="UP000032671">
    <property type="component" value="Unassembled WGS sequence"/>
</dbReference>
<sequence>MTTLTSWNTKDIRTILESGQFNTEFYTSTYPETQTTGLDPIIHYVLFGCREKKNPNEFFNTEIYKNLFHAVIKKEENPFAHYLRNNESTHFFEKGLLQNYSHDMLTKCYTKFKEYSFFSPDYYRTVNPTLKFSGISPTRHALLYGIGEGRDILCPYNMAQYFGRECKKPTAYKPDTTRTVGQLPQTVGVFYHSAGNSFIHELAELLQDYLSQAGLTAHLMTEKTPLSDKPDLCIFCAPHEFFFLEGSEHWKQDHILEQAIMFNTEQPQTLWFTRGLIYCLMSAGVIDICVQNLQAFADIGLNVFHFDPIPKVQKARLKPADKTHPFFRVLPDAAQSGSTPLKPIAERAIDVSFFGNSSANREKFFARQAAFFSDYTCFLYYRKTDGPLTTEGQYDILARLPRYVAENSKIFLNVHRDDNHFFEWHRIARQGMASGAVVVTEECFPHPLYKNGEHYLVESGRHMPNLIEWLLNTPDGEKESRRIQKNAFRIFANTSLRQTKNHDLLCYISSVWSATP</sequence>
<protein>
    <recommendedName>
        <fullName evidence="5">Glycosyl transferase</fullName>
    </recommendedName>
</protein>
<accession>A0A6N3SSD4</accession>
<dbReference type="EMBL" id="BJVU01000007">
    <property type="protein sequence ID" value="GEL59198.1"/>
    <property type="molecule type" value="Genomic_DNA"/>
</dbReference>
<evidence type="ECO:0008006" key="5">
    <source>
        <dbReference type="Google" id="ProtNLM"/>
    </source>
</evidence>
<proteinExistence type="predicted"/>
<evidence type="ECO:0000313" key="4">
    <source>
        <dbReference type="Proteomes" id="UP000321891"/>
    </source>
</evidence>
<dbReference type="STRING" id="1231339.Abci_007_078"/>
<organism evidence="1 3">
    <name type="scientific">Acetobacter cibinongensis</name>
    <dbReference type="NCBI Taxonomy" id="146475"/>
    <lineage>
        <taxon>Bacteria</taxon>
        <taxon>Pseudomonadati</taxon>
        <taxon>Pseudomonadota</taxon>
        <taxon>Alphaproteobacteria</taxon>
        <taxon>Acetobacterales</taxon>
        <taxon>Acetobacteraceae</taxon>
        <taxon>Acetobacter</taxon>
    </lineage>
</organism>
<reference evidence="1 3" key="1">
    <citation type="submission" date="2012-11" db="EMBL/GenBank/DDBJ databases">
        <title>Whole genome sequence of Acetobacter cibinongensis 4H-1.</title>
        <authorList>
            <person name="Azuma Y."/>
            <person name="Higashiura N."/>
            <person name="Hirakawa H."/>
            <person name="Matsushita K."/>
        </authorList>
    </citation>
    <scope>NUCLEOTIDE SEQUENCE [LARGE SCALE GENOMIC DNA]</scope>
    <source>
        <strain evidence="1 3">4H-1</strain>
    </source>
</reference>
<gene>
    <name evidence="1" type="ORF">Abci_007_078</name>
    <name evidence="2" type="ORF">ACI01nite_18000</name>
</gene>
<name>A0A0D6N1R6_9PROT</name>
<accession>A0A0D6N1R6</accession>
<reference evidence="2 4" key="2">
    <citation type="submission" date="2019-07" db="EMBL/GenBank/DDBJ databases">
        <title>Whole genome shotgun sequence of Acetobacter cibinongensis NBRC 16605.</title>
        <authorList>
            <person name="Hosoyama A."/>
            <person name="Uohara A."/>
            <person name="Ohji S."/>
            <person name="Ichikawa N."/>
        </authorList>
    </citation>
    <scope>NUCLEOTIDE SEQUENCE [LARGE SCALE GENOMIC DNA]</scope>
    <source>
        <strain evidence="2 4">NBRC 16605</strain>
    </source>
</reference>
<dbReference type="Proteomes" id="UP000321891">
    <property type="component" value="Unassembled WGS sequence"/>
</dbReference>
<evidence type="ECO:0000313" key="3">
    <source>
        <dbReference type="Proteomes" id="UP000032671"/>
    </source>
</evidence>